<dbReference type="EMBL" id="CP021431">
    <property type="protein sequence ID" value="ARU01678.1"/>
    <property type="molecule type" value="Genomic_DNA"/>
</dbReference>
<dbReference type="OrthoDB" id="7226381at2"/>
<dbReference type="KEGG" id="lvs:LOKVESSMR4R_02374"/>
<gene>
    <name evidence="2" type="ORF">LOKVESSMR4R_02374</name>
</gene>
<evidence type="ECO:0000259" key="1">
    <source>
        <dbReference type="Pfam" id="PF12728"/>
    </source>
</evidence>
<evidence type="ECO:0000313" key="2">
    <source>
        <dbReference type="EMBL" id="ARU01678.1"/>
    </source>
</evidence>
<sequence length="69" mass="7315">MSTTHIQKLAYSIREACETSSLGKTTIYALIGQGRLQAVRVGGRTVIPAESLTALINGDNVRVGRGDAQ</sequence>
<proteinExistence type="predicted"/>
<name>A0A1Y0EDZ5_9RHOB</name>
<dbReference type="RefSeq" id="WP_087208623.1">
    <property type="nucleotide sequence ID" value="NZ_CP021431.1"/>
</dbReference>
<accession>A0A1Y0EDZ5</accession>
<dbReference type="Proteomes" id="UP000195273">
    <property type="component" value="Chromosome"/>
</dbReference>
<feature type="domain" description="Helix-turn-helix" evidence="1">
    <location>
        <begin position="11"/>
        <end position="57"/>
    </location>
</feature>
<dbReference type="InterPro" id="IPR010093">
    <property type="entry name" value="SinI_DNA-bd"/>
</dbReference>
<keyword evidence="3" id="KW-1185">Reference proteome</keyword>
<protein>
    <submittedName>
        <fullName evidence="2">Helix-turn-helix domain protein</fullName>
    </submittedName>
</protein>
<organism evidence="2 3">
    <name type="scientific">Yoonia vestfoldensis</name>
    <dbReference type="NCBI Taxonomy" id="245188"/>
    <lineage>
        <taxon>Bacteria</taxon>
        <taxon>Pseudomonadati</taxon>
        <taxon>Pseudomonadota</taxon>
        <taxon>Alphaproteobacteria</taxon>
        <taxon>Rhodobacterales</taxon>
        <taxon>Paracoccaceae</taxon>
        <taxon>Yoonia</taxon>
    </lineage>
</organism>
<dbReference type="InterPro" id="IPR041657">
    <property type="entry name" value="HTH_17"/>
</dbReference>
<dbReference type="GO" id="GO:0003677">
    <property type="term" value="F:DNA binding"/>
    <property type="evidence" value="ECO:0007669"/>
    <property type="project" value="InterPro"/>
</dbReference>
<evidence type="ECO:0000313" key="3">
    <source>
        <dbReference type="Proteomes" id="UP000195273"/>
    </source>
</evidence>
<reference evidence="2 3" key="1">
    <citation type="submission" date="2017-05" db="EMBL/GenBank/DDBJ databases">
        <title>Genome Sequence of Loktanella vestfoldensis Strain SMR4r Isolated from a Culture of the Diatom Skeletonema marinoi.</title>
        <authorList>
            <person name="Topel M."/>
            <person name="Pinder M.I.M."/>
            <person name="Johansson O.N."/>
            <person name="Kourtchenko O."/>
            <person name="Godhe A."/>
            <person name="Clarke A.K."/>
        </authorList>
    </citation>
    <scope>NUCLEOTIDE SEQUENCE [LARGE SCALE GENOMIC DNA]</scope>
    <source>
        <strain evidence="2 3">SMR4r</strain>
    </source>
</reference>
<dbReference type="AlphaFoldDB" id="A0A1Y0EDZ5"/>
<dbReference type="Pfam" id="PF12728">
    <property type="entry name" value="HTH_17"/>
    <property type="match status" value="1"/>
</dbReference>
<dbReference type="NCBIfam" id="TIGR01764">
    <property type="entry name" value="excise"/>
    <property type="match status" value="1"/>
</dbReference>